<keyword evidence="3" id="KW-1185">Reference proteome</keyword>
<evidence type="ECO:0000256" key="1">
    <source>
        <dbReference type="SAM" id="MobiDB-lite"/>
    </source>
</evidence>
<dbReference type="Proteomes" id="UP001054945">
    <property type="component" value="Unassembled WGS sequence"/>
</dbReference>
<feature type="region of interest" description="Disordered" evidence="1">
    <location>
        <begin position="38"/>
        <end position="65"/>
    </location>
</feature>
<reference evidence="2 3" key="1">
    <citation type="submission" date="2021-06" db="EMBL/GenBank/DDBJ databases">
        <title>Caerostris extrusa draft genome.</title>
        <authorList>
            <person name="Kono N."/>
            <person name="Arakawa K."/>
        </authorList>
    </citation>
    <scope>NUCLEOTIDE SEQUENCE [LARGE SCALE GENOMIC DNA]</scope>
</reference>
<organism evidence="2 3">
    <name type="scientific">Caerostris extrusa</name>
    <name type="common">Bark spider</name>
    <name type="synonym">Caerostris bankana</name>
    <dbReference type="NCBI Taxonomy" id="172846"/>
    <lineage>
        <taxon>Eukaryota</taxon>
        <taxon>Metazoa</taxon>
        <taxon>Ecdysozoa</taxon>
        <taxon>Arthropoda</taxon>
        <taxon>Chelicerata</taxon>
        <taxon>Arachnida</taxon>
        <taxon>Araneae</taxon>
        <taxon>Araneomorphae</taxon>
        <taxon>Entelegynae</taxon>
        <taxon>Araneoidea</taxon>
        <taxon>Araneidae</taxon>
        <taxon>Caerostris</taxon>
    </lineage>
</organism>
<proteinExistence type="predicted"/>
<accession>A0AAV4NR00</accession>
<evidence type="ECO:0000313" key="2">
    <source>
        <dbReference type="EMBL" id="GIX86126.1"/>
    </source>
</evidence>
<comment type="caution">
    <text evidence="2">The sequence shown here is derived from an EMBL/GenBank/DDBJ whole genome shotgun (WGS) entry which is preliminary data.</text>
</comment>
<sequence>MTTAIPHGMDCLAGHPHVLAPLLSSNAWSFSTECHTTRHRTPPASATPTGRGPLAPTTRVPTPRPEGRVVRGLMGCKRCSYDLFHWIWTFFDCSCSGIVDFPLLQTEREIREPKAEHFIS</sequence>
<name>A0AAV4NR00_CAEEX</name>
<evidence type="ECO:0000313" key="3">
    <source>
        <dbReference type="Proteomes" id="UP001054945"/>
    </source>
</evidence>
<dbReference type="EMBL" id="BPLR01003565">
    <property type="protein sequence ID" value="GIX86126.1"/>
    <property type="molecule type" value="Genomic_DNA"/>
</dbReference>
<gene>
    <name evidence="2" type="ORF">CEXT_315851</name>
</gene>
<protein>
    <submittedName>
        <fullName evidence="2">Uncharacterized protein</fullName>
    </submittedName>
</protein>
<dbReference type="AlphaFoldDB" id="A0AAV4NR00"/>